<organism evidence="3 4">
    <name type="scientific">Claveliimonas bilis</name>
    <dbReference type="NCBI Taxonomy" id="3028070"/>
    <lineage>
        <taxon>Bacteria</taxon>
        <taxon>Bacillati</taxon>
        <taxon>Bacillota</taxon>
        <taxon>Clostridia</taxon>
        <taxon>Lachnospirales</taxon>
        <taxon>Lachnospiraceae</taxon>
        <taxon>Claveliimonas</taxon>
    </lineage>
</organism>
<dbReference type="PANTHER" id="PTHR35527:SF2">
    <property type="entry name" value="HYDROLASE"/>
    <property type="match status" value="1"/>
</dbReference>
<keyword evidence="4" id="KW-1185">Reference proteome</keyword>
<evidence type="ECO:0000256" key="1">
    <source>
        <dbReference type="ARBA" id="ARBA00022801"/>
    </source>
</evidence>
<name>A0ABN6YX74_9FIRM</name>
<evidence type="ECO:0000259" key="2">
    <source>
        <dbReference type="Pfam" id="PF02275"/>
    </source>
</evidence>
<dbReference type="Proteomes" id="UP001305815">
    <property type="component" value="Chromosome"/>
</dbReference>
<accession>A0ABN6YX74</accession>
<keyword evidence="1" id="KW-0378">Hydrolase</keyword>
<dbReference type="Pfam" id="PF02275">
    <property type="entry name" value="CBAH"/>
    <property type="match status" value="1"/>
</dbReference>
<evidence type="ECO:0000313" key="3">
    <source>
        <dbReference type="EMBL" id="BDZ77968.1"/>
    </source>
</evidence>
<protein>
    <submittedName>
        <fullName evidence="3">Penicillin acylase</fullName>
    </submittedName>
</protein>
<sequence>MEKCRENQLKKEERKRNAREFLLASEGGCSAMSWETEDGLVLWGRNFDFNRIAKGTNVLYVPAEIPYDTCGGVLPEEKTLPSKKRGKYAAIGIGGLFLSDTPLFYEGMNEEGLMGGQLYFRKFAAYPKNCQSGRIPVQPSVLLTHVLLQCKDTKEVEEELKNRISLVDLPILGTVVQVHWMFTDRRGRSIVVEERRDGLHVYPDTMGIMTNSPDYEWHRLNILNYVQIRQEDYGIREFDGERVEPCFSGSGTLGLPGDFTSPSRFVRLAFLKKYGVKGKNEKDGVTRLFHMMHHAAFPPGLAVVGEPGENMPYDERMVPYDYTIYTSVMCAQSGRFYWTTFENMNIRCAALADLKERQEPVQLELNGRDGYSQERVR</sequence>
<dbReference type="PANTHER" id="PTHR35527">
    <property type="entry name" value="CHOLOYLGLYCINE HYDROLASE"/>
    <property type="match status" value="1"/>
</dbReference>
<dbReference type="InterPro" id="IPR052193">
    <property type="entry name" value="Peptidase_C59"/>
</dbReference>
<gene>
    <name evidence="3" type="primary">pacB</name>
    <name evidence="3" type="ORF">Lac1_21510</name>
</gene>
<proteinExistence type="predicted"/>
<reference evidence="4" key="1">
    <citation type="journal article" date="2023" name="Int. J. Syst. Evol. Microbiol.">
        <title>Claveliimonas bilis gen. nov., sp. nov., deoxycholic acid-producing bacteria isolated from human faeces, and reclassification of Sellimonas monacensis Zenner et al. 2021 as Claveliimonas monacensis comb. nov.</title>
        <authorList>
            <person name="Hisatomi A."/>
            <person name="Kastawa N.W.E.P.G."/>
            <person name="Song I."/>
            <person name="Ohkuma M."/>
            <person name="Fukiya S."/>
            <person name="Sakamoto M."/>
        </authorList>
    </citation>
    <scope>NUCLEOTIDE SEQUENCE [LARGE SCALE GENOMIC DNA]</scope>
    <source>
        <strain evidence="4">12BBH14</strain>
    </source>
</reference>
<evidence type="ECO:0000313" key="4">
    <source>
        <dbReference type="Proteomes" id="UP001305815"/>
    </source>
</evidence>
<dbReference type="RefSeq" id="WP_316264981.1">
    <property type="nucleotide sequence ID" value="NZ_AP027742.1"/>
</dbReference>
<dbReference type="EMBL" id="AP027742">
    <property type="protein sequence ID" value="BDZ77968.1"/>
    <property type="molecule type" value="Genomic_DNA"/>
</dbReference>
<dbReference type="InterPro" id="IPR029132">
    <property type="entry name" value="CBAH/NAAA_C"/>
</dbReference>
<feature type="domain" description="Choloylglycine hydrolase/NAAA C-terminal" evidence="2">
    <location>
        <begin position="29"/>
        <end position="353"/>
    </location>
</feature>